<dbReference type="PANTHER" id="PTHR30543:SF21">
    <property type="entry name" value="NAD(P)H-DEPENDENT FMN REDUCTASE LOT6"/>
    <property type="match status" value="1"/>
</dbReference>
<dbReference type="RefSeq" id="WP_400882754.1">
    <property type="nucleotide sequence ID" value="NZ_JBIWXY010000002.1"/>
</dbReference>
<dbReference type="InterPro" id="IPR005025">
    <property type="entry name" value="FMN_Rdtase-like_dom"/>
</dbReference>
<gene>
    <name evidence="2" type="ORF">ACIKP9_11180</name>
</gene>
<evidence type="ECO:0000313" key="3">
    <source>
        <dbReference type="Proteomes" id="UP001617669"/>
    </source>
</evidence>
<sequence>MTKLLGISGSLRQHSLNTALLKAGQALLPDGVTLEIATLHGIPLYDGDLEEKSGIPEAVTALKQKILASDGIILASPEYNAGIPGVFKNAIDWVSRPPAESAAIFQRPFAVIGASPSGFGTILGQHAWLGVLRQLGADYWSGGRLLISRAHESFDDQGKLINQRNQDEFAKFLQGFAKFLQGFAKFASRPKP</sequence>
<name>A0ABW8GN16_9PROT</name>
<dbReference type="PANTHER" id="PTHR30543">
    <property type="entry name" value="CHROMATE REDUCTASE"/>
    <property type="match status" value="1"/>
</dbReference>
<dbReference type="EMBL" id="JBIWXY010000002">
    <property type="protein sequence ID" value="MFJ5446792.1"/>
    <property type="molecule type" value="Genomic_DNA"/>
</dbReference>
<dbReference type="Pfam" id="PF03358">
    <property type="entry name" value="FMN_red"/>
    <property type="match status" value="1"/>
</dbReference>
<accession>A0ABW8GN16</accession>
<organism evidence="2 3">
    <name type="scientific">Methylobacillus methanolivorans</name>
    <dbReference type="NCBI Taxonomy" id="1848927"/>
    <lineage>
        <taxon>Bacteria</taxon>
        <taxon>Pseudomonadati</taxon>
        <taxon>Pseudomonadota</taxon>
        <taxon>Betaproteobacteria</taxon>
        <taxon>Nitrosomonadales</taxon>
        <taxon>Methylophilaceae</taxon>
        <taxon>Methylobacillus</taxon>
    </lineage>
</organism>
<evidence type="ECO:0000313" key="2">
    <source>
        <dbReference type="EMBL" id="MFJ5446792.1"/>
    </source>
</evidence>
<proteinExistence type="predicted"/>
<dbReference type="Gene3D" id="3.40.50.360">
    <property type="match status" value="1"/>
</dbReference>
<keyword evidence="2" id="KW-0560">Oxidoreductase</keyword>
<dbReference type="InterPro" id="IPR050712">
    <property type="entry name" value="NAD(P)H-dep_reductase"/>
</dbReference>
<keyword evidence="3" id="KW-1185">Reference proteome</keyword>
<dbReference type="GO" id="GO:0016491">
    <property type="term" value="F:oxidoreductase activity"/>
    <property type="evidence" value="ECO:0007669"/>
    <property type="project" value="UniProtKB-KW"/>
</dbReference>
<feature type="domain" description="NADPH-dependent FMN reductase-like" evidence="1">
    <location>
        <begin position="2"/>
        <end position="151"/>
    </location>
</feature>
<evidence type="ECO:0000259" key="1">
    <source>
        <dbReference type="Pfam" id="PF03358"/>
    </source>
</evidence>
<reference evidence="2 3" key="1">
    <citation type="submission" date="2024-11" db="EMBL/GenBank/DDBJ databases">
        <authorList>
            <person name="Kaparullina E.N."/>
            <person name="Delegan Y.A."/>
            <person name="Doronina N.V."/>
        </authorList>
    </citation>
    <scope>NUCLEOTIDE SEQUENCE [LARGE SCALE GENOMIC DNA]</scope>
    <source>
        <strain evidence="2 3">7sh_L</strain>
    </source>
</reference>
<protein>
    <submittedName>
        <fullName evidence="2">NADPH-dependent FMN reductase</fullName>
        <ecNumber evidence="2">1.-.-.-</ecNumber>
    </submittedName>
</protein>
<dbReference type="Proteomes" id="UP001617669">
    <property type="component" value="Unassembled WGS sequence"/>
</dbReference>
<dbReference type="InterPro" id="IPR029039">
    <property type="entry name" value="Flavoprotein-like_sf"/>
</dbReference>
<comment type="caution">
    <text evidence="2">The sequence shown here is derived from an EMBL/GenBank/DDBJ whole genome shotgun (WGS) entry which is preliminary data.</text>
</comment>
<dbReference type="SUPFAM" id="SSF52218">
    <property type="entry name" value="Flavoproteins"/>
    <property type="match status" value="1"/>
</dbReference>
<dbReference type="EC" id="1.-.-.-" evidence="2"/>